<keyword evidence="2" id="KW-0012">Acyltransferase</keyword>
<name>A0A4Z0BDW8_9BURK</name>
<dbReference type="EMBL" id="SMLL01000007">
    <property type="protein sequence ID" value="TFY97506.1"/>
    <property type="molecule type" value="Genomic_DNA"/>
</dbReference>
<gene>
    <name evidence="4" type="ORF">EZ242_18475</name>
</gene>
<dbReference type="PANTHER" id="PTHR43877:SF2">
    <property type="entry name" value="AMINOALKYLPHOSPHONATE N-ACETYLTRANSFERASE-RELATED"/>
    <property type="match status" value="1"/>
</dbReference>
<protein>
    <submittedName>
        <fullName evidence="4">N-acetyltransferase</fullName>
    </submittedName>
</protein>
<dbReference type="OrthoDB" id="8901673at2"/>
<evidence type="ECO:0000313" key="4">
    <source>
        <dbReference type="EMBL" id="TFY97506.1"/>
    </source>
</evidence>
<dbReference type="InterPro" id="IPR016181">
    <property type="entry name" value="Acyl_CoA_acyltransferase"/>
</dbReference>
<evidence type="ECO:0000313" key="5">
    <source>
        <dbReference type="Proteomes" id="UP000297564"/>
    </source>
</evidence>
<keyword evidence="1 4" id="KW-0808">Transferase</keyword>
<proteinExistence type="predicted"/>
<dbReference type="InterPro" id="IPR050832">
    <property type="entry name" value="Bact_Acetyltransf"/>
</dbReference>
<dbReference type="Gene3D" id="3.40.630.30">
    <property type="match status" value="1"/>
</dbReference>
<evidence type="ECO:0000256" key="2">
    <source>
        <dbReference type="ARBA" id="ARBA00023315"/>
    </source>
</evidence>
<dbReference type="InterPro" id="IPR000182">
    <property type="entry name" value="GNAT_dom"/>
</dbReference>
<dbReference type="Pfam" id="PF00583">
    <property type="entry name" value="Acetyltransf_1"/>
    <property type="match status" value="1"/>
</dbReference>
<reference evidence="4 5" key="1">
    <citation type="submission" date="2019-03" db="EMBL/GenBank/DDBJ databases">
        <title>Ramlibacter rhizophilus CCTCC AB2015357, whole genome shotgun sequence.</title>
        <authorList>
            <person name="Zhang X."/>
            <person name="Feng G."/>
            <person name="Zhu H."/>
        </authorList>
    </citation>
    <scope>NUCLEOTIDE SEQUENCE [LARGE SCALE GENOMIC DNA]</scope>
    <source>
        <strain evidence="4 5">CCTCC AB2015357</strain>
    </source>
</reference>
<comment type="caution">
    <text evidence="4">The sequence shown here is derived from an EMBL/GenBank/DDBJ whole genome shotgun (WGS) entry which is preliminary data.</text>
</comment>
<accession>A0A4Z0BDW8</accession>
<evidence type="ECO:0000259" key="3">
    <source>
        <dbReference type="PROSITE" id="PS51186"/>
    </source>
</evidence>
<dbReference type="Proteomes" id="UP000297564">
    <property type="component" value="Unassembled WGS sequence"/>
</dbReference>
<keyword evidence="5" id="KW-1185">Reference proteome</keyword>
<evidence type="ECO:0000256" key="1">
    <source>
        <dbReference type="ARBA" id="ARBA00022679"/>
    </source>
</evidence>
<feature type="domain" description="N-acetyltransferase" evidence="3">
    <location>
        <begin position="7"/>
        <end position="161"/>
    </location>
</feature>
<sequence>MPEFQIIGARDVEPASLHAAFTAAFADYLIGPFETSLDQWPQFLARQCIDLDLSRVALQQGRPLAFCLSAPRTDLGRWRLGTMGALPAARGSGAAPALLDDWLARARDAGMDAVELECFAQNTRALRLYQGRGFEVIDELHGYAGRLTTAAATAPDAVALPQAYAWLDAQAAQLPLQVSPPSLRALPVRLQAWRGPQAQLVFSEGPGPRITVHSLVDVGREQGGARDLVASLQARYADHELHVPPLQRPGLGGAALLQLGLKRLPLHQLWMRRTL</sequence>
<dbReference type="RefSeq" id="WP_135286672.1">
    <property type="nucleotide sequence ID" value="NZ_SMLL01000007.1"/>
</dbReference>
<dbReference type="SUPFAM" id="SSF55729">
    <property type="entry name" value="Acyl-CoA N-acyltransferases (Nat)"/>
    <property type="match status" value="1"/>
</dbReference>
<organism evidence="4 5">
    <name type="scientific">Ramlibacter rhizophilus</name>
    <dbReference type="NCBI Taxonomy" id="1781167"/>
    <lineage>
        <taxon>Bacteria</taxon>
        <taxon>Pseudomonadati</taxon>
        <taxon>Pseudomonadota</taxon>
        <taxon>Betaproteobacteria</taxon>
        <taxon>Burkholderiales</taxon>
        <taxon>Comamonadaceae</taxon>
        <taxon>Ramlibacter</taxon>
    </lineage>
</organism>
<dbReference type="PANTHER" id="PTHR43877">
    <property type="entry name" value="AMINOALKYLPHOSPHONATE N-ACETYLTRANSFERASE-RELATED-RELATED"/>
    <property type="match status" value="1"/>
</dbReference>
<dbReference type="CDD" id="cd04301">
    <property type="entry name" value="NAT_SF"/>
    <property type="match status" value="1"/>
</dbReference>
<dbReference type="AlphaFoldDB" id="A0A4Z0BDW8"/>
<dbReference type="GO" id="GO:0016747">
    <property type="term" value="F:acyltransferase activity, transferring groups other than amino-acyl groups"/>
    <property type="evidence" value="ECO:0007669"/>
    <property type="project" value="InterPro"/>
</dbReference>
<dbReference type="PROSITE" id="PS51186">
    <property type="entry name" value="GNAT"/>
    <property type="match status" value="1"/>
</dbReference>